<dbReference type="Pfam" id="PF13202">
    <property type="entry name" value="EF-hand_5"/>
    <property type="match status" value="2"/>
</dbReference>
<feature type="domain" description="EF-hand" evidence="3">
    <location>
        <begin position="306"/>
        <end position="341"/>
    </location>
</feature>
<evidence type="ECO:0000259" key="3">
    <source>
        <dbReference type="PROSITE" id="PS50222"/>
    </source>
</evidence>
<feature type="compositionally biased region" description="Polar residues" evidence="2">
    <location>
        <begin position="2677"/>
        <end position="2689"/>
    </location>
</feature>
<dbReference type="Gene3D" id="2.30.30.140">
    <property type="match status" value="1"/>
</dbReference>
<dbReference type="PANTHER" id="PTHR20875">
    <property type="entry name" value="EF-HAND CALCIUM-BINDING DOMAIN-CONTAINING PROTEIN 6-RELATED"/>
    <property type="match status" value="1"/>
</dbReference>
<feature type="domain" description="EF-hand" evidence="3">
    <location>
        <begin position="408"/>
        <end position="443"/>
    </location>
</feature>
<feature type="region of interest" description="Disordered" evidence="2">
    <location>
        <begin position="2669"/>
        <end position="2689"/>
    </location>
</feature>
<keyword evidence="5" id="KW-1185">Reference proteome</keyword>
<accession>A0ABP0Q4I3</accession>
<proteinExistence type="predicted"/>
<keyword evidence="1" id="KW-0106">Calcium</keyword>
<feature type="region of interest" description="Disordered" evidence="2">
    <location>
        <begin position="1971"/>
        <end position="2008"/>
    </location>
</feature>
<feature type="domain" description="EF-hand" evidence="3">
    <location>
        <begin position="844"/>
        <end position="879"/>
    </location>
</feature>
<dbReference type="Pfam" id="PF00036">
    <property type="entry name" value="EF-hand_1"/>
    <property type="match status" value="1"/>
</dbReference>
<dbReference type="InterPro" id="IPR013761">
    <property type="entry name" value="SAM/pointed_sf"/>
</dbReference>
<evidence type="ECO:0000256" key="2">
    <source>
        <dbReference type="SAM" id="MobiDB-lite"/>
    </source>
</evidence>
<feature type="region of interest" description="Disordered" evidence="2">
    <location>
        <begin position="804"/>
        <end position="825"/>
    </location>
</feature>
<dbReference type="InterPro" id="IPR052603">
    <property type="entry name" value="EFCB6"/>
</dbReference>
<feature type="region of interest" description="Disordered" evidence="2">
    <location>
        <begin position="3184"/>
        <end position="3244"/>
    </location>
</feature>
<dbReference type="InterPro" id="IPR002048">
    <property type="entry name" value="EF_hand_dom"/>
</dbReference>
<dbReference type="Pfam" id="PF13499">
    <property type="entry name" value="EF-hand_7"/>
    <property type="match status" value="2"/>
</dbReference>
<dbReference type="PANTHER" id="PTHR20875:SF0">
    <property type="entry name" value="GH12158P"/>
    <property type="match status" value="1"/>
</dbReference>
<feature type="domain" description="EF-hand" evidence="3">
    <location>
        <begin position="688"/>
        <end position="723"/>
    </location>
</feature>
<feature type="region of interest" description="Disordered" evidence="2">
    <location>
        <begin position="2804"/>
        <end position="2930"/>
    </location>
</feature>
<dbReference type="Gene3D" id="1.10.238.10">
    <property type="entry name" value="EF-hand"/>
    <property type="match status" value="9"/>
</dbReference>
<feature type="compositionally biased region" description="Basic residues" evidence="2">
    <location>
        <begin position="2849"/>
        <end position="2862"/>
    </location>
</feature>
<dbReference type="Pfam" id="PF13405">
    <property type="entry name" value="EF-hand_6"/>
    <property type="match status" value="2"/>
</dbReference>
<feature type="domain" description="EF-hand" evidence="3">
    <location>
        <begin position="1404"/>
        <end position="1439"/>
    </location>
</feature>
<feature type="compositionally biased region" description="Low complexity" evidence="2">
    <location>
        <begin position="2902"/>
        <end position="2912"/>
    </location>
</feature>
<dbReference type="PROSITE" id="PS00018">
    <property type="entry name" value="EF_HAND_1"/>
    <property type="match status" value="8"/>
</dbReference>
<dbReference type="Proteomes" id="UP001642464">
    <property type="component" value="Unassembled WGS sequence"/>
</dbReference>
<feature type="compositionally biased region" description="Low complexity" evidence="2">
    <location>
        <begin position="2805"/>
        <end position="2817"/>
    </location>
</feature>
<dbReference type="InterPro" id="IPR011992">
    <property type="entry name" value="EF-hand-dom_pair"/>
</dbReference>
<name>A0ABP0Q4I3_9DINO</name>
<dbReference type="SUPFAM" id="SSF47473">
    <property type="entry name" value="EF-hand"/>
    <property type="match status" value="6"/>
</dbReference>
<dbReference type="Gene3D" id="1.10.150.50">
    <property type="entry name" value="Transcription Factor, Ets-1"/>
    <property type="match status" value="1"/>
</dbReference>
<dbReference type="InterPro" id="IPR018247">
    <property type="entry name" value="EF_Hand_1_Ca_BS"/>
</dbReference>
<feature type="compositionally biased region" description="Basic residues" evidence="2">
    <location>
        <begin position="2888"/>
        <end position="2898"/>
    </location>
</feature>
<feature type="compositionally biased region" description="Basic and acidic residues" evidence="2">
    <location>
        <begin position="2863"/>
        <end position="2876"/>
    </location>
</feature>
<dbReference type="PROSITE" id="PS50222">
    <property type="entry name" value="EF_HAND_2"/>
    <property type="match status" value="10"/>
</dbReference>
<evidence type="ECO:0000313" key="5">
    <source>
        <dbReference type="Proteomes" id="UP001642464"/>
    </source>
</evidence>
<evidence type="ECO:0000313" key="4">
    <source>
        <dbReference type="EMBL" id="CAK9082084.1"/>
    </source>
</evidence>
<feature type="region of interest" description="Disordered" evidence="2">
    <location>
        <begin position="1618"/>
        <end position="1637"/>
    </location>
</feature>
<feature type="compositionally biased region" description="Gly residues" evidence="2">
    <location>
        <begin position="2833"/>
        <end position="2844"/>
    </location>
</feature>
<feature type="domain" description="EF-hand" evidence="3">
    <location>
        <begin position="1065"/>
        <end position="1100"/>
    </location>
</feature>
<feature type="domain" description="EF-hand" evidence="3">
    <location>
        <begin position="949"/>
        <end position="978"/>
    </location>
</feature>
<gene>
    <name evidence="4" type="ORF">SCF082_LOCUS39032</name>
</gene>
<protein>
    <submittedName>
        <fullName evidence="4">EF-hand calcium-binding domain-containing protein 6 (CAP-binding protein complex-interacting protein 1) (DJ-1-binding protein) (DJBP)</fullName>
    </submittedName>
</protein>
<feature type="compositionally biased region" description="Polar residues" evidence="2">
    <location>
        <begin position="3198"/>
        <end position="3210"/>
    </location>
</feature>
<evidence type="ECO:0000256" key="1">
    <source>
        <dbReference type="ARBA" id="ARBA00022837"/>
    </source>
</evidence>
<feature type="region of interest" description="Disordered" evidence="2">
    <location>
        <begin position="1227"/>
        <end position="1248"/>
    </location>
</feature>
<feature type="domain" description="EF-hand" evidence="3">
    <location>
        <begin position="1271"/>
        <end position="1301"/>
    </location>
</feature>
<feature type="compositionally biased region" description="Polar residues" evidence="2">
    <location>
        <begin position="1991"/>
        <end position="2003"/>
    </location>
</feature>
<dbReference type="SUPFAM" id="SSF47769">
    <property type="entry name" value="SAM/Pointed domain"/>
    <property type="match status" value="1"/>
</dbReference>
<dbReference type="CDD" id="cd00051">
    <property type="entry name" value="EFh"/>
    <property type="match status" value="5"/>
</dbReference>
<reference evidence="4 5" key="1">
    <citation type="submission" date="2024-02" db="EMBL/GenBank/DDBJ databases">
        <authorList>
            <person name="Chen Y."/>
            <person name="Shah S."/>
            <person name="Dougan E. K."/>
            <person name="Thang M."/>
            <person name="Chan C."/>
        </authorList>
    </citation>
    <scope>NUCLEOTIDE SEQUENCE [LARGE SCALE GENOMIC DNA]</scope>
</reference>
<organism evidence="4 5">
    <name type="scientific">Durusdinium trenchii</name>
    <dbReference type="NCBI Taxonomy" id="1381693"/>
    <lineage>
        <taxon>Eukaryota</taxon>
        <taxon>Sar</taxon>
        <taxon>Alveolata</taxon>
        <taxon>Dinophyceae</taxon>
        <taxon>Suessiales</taxon>
        <taxon>Symbiodiniaceae</taxon>
        <taxon>Durusdinium</taxon>
    </lineage>
</organism>
<dbReference type="SMART" id="SM00054">
    <property type="entry name" value="EFh"/>
    <property type="match status" value="15"/>
</dbReference>
<dbReference type="CDD" id="cd04508">
    <property type="entry name" value="Tudor_SF"/>
    <property type="match status" value="1"/>
</dbReference>
<feature type="domain" description="EF-hand" evidence="3">
    <location>
        <begin position="2033"/>
        <end position="2061"/>
    </location>
</feature>
<sequence length="3244" mass="363079">MVNVGDLVECRRTGSSAERKLAEEDGAGKVSYVQGRVVAAAGTQDGGETRWDVELETREMLEGVPESHILRRGETAHLWKRVQTAFHSAASTKGGVRQVLSSFLGPDFCVVPRFCEAVAELERMADVHDGTVIDATRMTQVLWQKGLLDALGEVVLCSKLRQDPDIGKYTAAPEAQYSGEQQNQIRPEGIRSPTLRQNSAAVSAAVDRAFSKHQPIKLGNLIKVLTGLNAEPSNGLTTAQRDGIKSFFKIHSLGPRTVLSRPQLLQLVQHIQLQVAGASTESDHFGLDPVERVEEDLRRLVQSAHEQGIDCRDLFESLDTNGDGRISLQEFIKGLGKLGINLDETLVDRMLAKRKDVVSDGFVKFRQFLSLISPEFWQLPLKRGKGEWNDRATAVLCELKNVIESAQQKGINLQESFNLFDVDNNGLIDRKEFRSGLDKLGIHLSKEETRMLMRMFEGSNSYMIDFKSFRREMESISGGNLVSQGASKPLQDFLVDSYSSMGIDWREVLESFDHSYSGKLPVEVLHDIFSKNGLKGWSLADFRKVLHDTLGLATADQGMVPYAELILQLCPQAWSSGGHRSYEKLQLVHHTMDSLVQLVRKAREKGVPFEESFNHFDINHNGLINAAEMYQGLKRLGLELNTRGVRMLMREFEGEVKSHVNREDFVATITKRIEVFDKLREALQNSVAGDRKIFKILQRYDIDHTGKITPDEFLSGLHEIGIDVDSLCNDLHHAVPAVFFARSGAVRYQAFLKDALVLPPDASEHVESKTESDDSLALETRYRQSFQDPVARDPCKVVELAKSPEKPAGQQLRLASPPQDLQSAPPHVQHTLTKLRNLIRKAELQGVGLAESFEHFDTNRDSRISEKEFRRGLAKLDFDLSKDEVAAVMAHFETVESNGKPYIDLQAFYDMFQGSHGEGAAAPHESSERLLEKLRVVVQQAKKRGVDHRECFEHFDKDFSGTIDRTEFRTGLKRLGFFVSEVEANHLMTEFGVVQLGGEISYANFLRMIGAEDDRLAVARVMKRLRLMVANLYASKFNASGPLASFSINAIGSTGRAEAQQQQQQQPSSLRALFADFDSKRDGIVSRTDFLMVLRKLELDLSDQDYHVLFGRLDPNADGLVDYADFVDSVEPPRTTMHLRSAAKSIHDYVAKRRLDRRAVLHPFQHFDLSHHGVITKREFRCGLSALSFQLKQIEVHALCDALDLHADGKVHYEVFAAFAFPIRSRAPGSPGGRGESPTSMSGSGRPDPISVLEEELLEFFAMAEAMNIPLRETFRHFDKDNDGTITWEEFHGAMVELGFECTASQLRKLMERVRSFDAASRKSQQGRHQNHGFGSEDDLSFEARAKQAEEGQDRINYDIFLKYWAATKRPAGEEEDTRTDQEIMEEVKKLRTELKQFLVAAGKRGVKVSEVFSHFDENADGTITTDEFRNAITSILALDNQLDDRVLEAFMGTLDDTRDGKIDYYEFLGIKRIAASGEADVKDTSWQAVFGSRRAQKQRAVATAVAQSIVQFVVRKAEIEISRQGPLWQQARRNLANRVNNGTFIQRNKAAVRSKVFCERSARTGASQLNQDQIAATTEEKLNTSKPSASLAKKLELAERIHTAEVAAARMAEEANLRAEEAANQQQSKSSEEEAVSQALRHLHGTVVFLTKKRVVSFLQAIGLGRFQDRIMATHYQGLDGCYVFPVEDDQDMQDVLGTCSMIVARKVKRELLGLLRMPSSAEFQFSRADGDPQHWTTDQVEHFAGLCGIDVNQFGTFNIDGEALLELEFHEAVQELDLKDEIATQKLLFRALYLHHVVQGTYEKGSQGVSLKSRNARVFTSLCLDQKVIARPNNRAIESWSVAEVVELFDKVNVPELSSKELRKLGIDGATLVELTDHDIRQELGLQDFALDRFRGVVEALRQPPWMSLGVGPYLEARVAAGLGNDSTIVTQTTKEQCTYFAPGREHELWIHVGPALLKAFEISQRALKDPGNTSEATRKPLLDGTVSGGSESLGQTNPTLAKSEDALRQEESRLVCFVQESGRGGLPVLETFGQFDKDSNGLITWFEFEQAVLTLGFVVENPGLFRAMLRTCITQTRDTNVLYREFYVSCMNRAEFHQLVFDRNASDKGIAFTADGFMASLLSTSIARDGQDGLLVGGGEIDSSARKGKIRVRYGGGSTFYDAQLLADHEDGTFEVKYSDSNDVEVVPCEWVDFAASASATAGPALALGARDPRLAIAPEMFSTGVHIWSATPMHITGDVVVGVWSEGASASGRRFFGINSQGALVFKGYGRAHEDSIRRFAKLEPLRFEAGRQLLVRVDLEIQQLELFVVPGNGEAEPMKTSAFDITKLQRVARVHLDEIYRSSESSSVEPIKSFVMERAGDLEDYLSSKLEQHKHTLPVSTLVHQLLDMGLQADEVDVVNFLQPFLHEHKYGIKVADFLEVVRLSVDHQWDESRLDGTSSARGGAFGAAVLLVEAGDSVRWSKSWEGANGSHVAGRDASKLKVHDRVKVRYGGGSIWYEGTIVGVDQQSQAGNVERVFSVRYDDDNDIEHQVQPENIQLLTRKVEKLKRPTDKLVLRLFCRLLAYSAPEPQQLSTRERRRLREGATRDDSATFAAVPPLDVEMRGLTFSNVGNLRLQELLRKRLNEPDSVNWSLTVNADYQFFAPLAMEQSHAKRYHVRNPLTKRSADETKASQPQSQKQGTSLSEDEWTLLGTIAVDDMPQFASGELGVPFTIRLGQNELPVYYRICVMGVLGTLNAEGIFSSFEAPVEPVQSVMRSKHARVGGGYDFDIFASLGQTDEVKPRASRFFLLSGAFKTANSSEVPRSSESKSVTSPRRWPESSKPKPNGSGGGSGGGDGGNPRRVPVKPKPKKPRGRRRESDERAEEHEVRRPRTSPIRTTTRSPRKPRSRSPQKRWGSSSPSKAPKGAAHKSKTSPKAAPQRGFSQDERIIIDRWLALVGLNEYGEPADTDYGAYGSKSRATPLFDPDTGERIADRYDYVLSIHSTRPWMNLARNHGWLPSKEEQRKIRKWARRTGSDKPSRRSKDQTLYEALVFVFPEKPWLDHSRRYEAPRPLGRSKRIHKTRAVSEEELAKEERRLKAELESTKRNVVTNLDGIEKDFEKIAKVQAGLQNSPGSPGQSLEDIKRESQLLALQATARANEEAQVQWEREESIRLLKQIDQDQVRMEYREREQQALEREVDRKSGEQRWAAQVSSTFAETNPKPSKTGKRTIHSNSQGQQLDDPWVKAVSKNKKNCPI</sequence>
<comment type="caution">
    <text evidence="4">The sequence shown here is derived from an EMBL/GenBank/DDBJ whole genome shotgun (WGS) entry which is preliminary data.</text>
</comment>
<dbReference type="EMBL" id="CAXAMM010038916">
    <property type="protein sequence ID" value="CAK9082084.1"/>
    <property type="molecule type" value="Genomic_DNA"/>
</dbReference>
<feature type="domain" description="EF-hand" evidence="3">
    <location>
        <begin position="604"/>
        <end position="639"/>
    </location>
</feature>
<feature type="region of interest" description="Disordered" evidence="2">
    <location>
        <begin position="1320"/>
        <end position="1339"/>
    </location>
</feature>